<accession>A0A9X3F9V6</accession>
<name>A0A9X3F9V6_9BACT</name>
<dbReference type="EMBL" id="JAPOHD010000066">
    <property type="protein sequence ID" value="MCY1723070.1"/>
    <property type="molecule type" value="Genomic_DNA"/>
</dbReference>
<organism evidence="1 2">
    <name type="scientific">Draconibacterium aestuarii</name>
    <dbReference type="NCBI Taxonomy" id="2998507"/>
    <lineage>
        <taxon>Bacteria</taxon>
        <taxon>Pseudomonadati</taxon>
        <taxon>Bacteroidota</taxon>
        <taxon>Bacteroidia</taxon>
        <taxon>Marinilabiliales</taxon>
        <taxon>Prolixibacteraceae</taxon>
        <taxon>Draconibacterium</taxon>
    </lineage>
</organism>
<evidence type="ECO:0000313" key="1">
    <source>
        <dbReference type="EMBL" id="MCY1723070.1"/>
    </source>
</evidence>
<dbReference type="Gene3D" id="2.60.120.260">
    <property type="entry name" value="Galactose-binding domain-like"/>
    <property type="match status" value="1"/>
</dbReference>
<gene>
    <name evidence="1" type="ORF">OU798_22165</name>
</gene>
<dbReference type="Pfam" id="PF17132">
    <property type="entry name" value="Glyco_hydro_106"/>
    <property type="match status" value="2"/>
</dbReference>
<proteinExistence type="predicted"/>
<dbReference type="InterPro" id="IPR053161">
    <property type="entry name" value="Ulvan_degrading_GH"/>
</dbReference>
<dbReference type="GO" id="GO:0016787">
    <property type="term" value="F:hydrolase activity"/>
    <property type="evidence" value="ECO:0007669"/>
    <property type="project" value="UniProtKB-KW"/>
</dbReference>
<comment type="caution">
    <text evidence="1">The sequence shown here is derived from an EMBL/GenBank/DDBJ whole genome shotgun (WGS) entry which is preliminary data.</text>
</comment>
<dbReference type="PANTHER" id="PTHR36848">
    <property type="entry name" value="DNA-BINDING PROTEIN (PUTATIVE SECRETED PROTEIN)-RELATED"/>
    <property type="match status" value="1"/>
</dbReference>
<dbReference type="NCBIfam" id="NF045579">
    <property type="entry name" value="rhamnoside_JR"/>
    <property type="match status" value="1"/>
</dbReference>
<keyword evidence="1" id="KW-0378">Hydrolase</keyword>
<dbReference type="PANTHER" id="PTHR36848:SF2">
    <property type="entry name" value="SECRETED PROTEIN"/>
    <property type="match status" value="1"/>
</dbReference>
<dbReference type="Proteomes" id="UP001145087">
    <property type="component" value="Unassembled WGS sequence"/>
</dbReference>
<dbReference type="AlphaFoldDB" id="A0A9X3F9V6"/>
<dbReference type="RefSeq" id="WP_343335395.1">
    <property type="nucleotide sequence ID" value="NZ_JAPOHD010000066.1"/>
</dbReference>
<evidence type="ECO:0000313" key="2">
    <source>
        <dbReference type="Proteomes" id="UP001145087"/>
    </source>
</evidence>
<dbReference type="PROSITE" id="PS51257">
    <property type="entry name" value="PROKAR_LIPOPROTEIN"/>
    <property type="match status" value="1"/>
</dbReference>
<dbReference type="SUPFAM" id="SSF49785">
    <property type="entry name" value="Galactose-binding domain-like"/>
    <property type="match status" value="1"/>
</dbReference>
<dbReference type="InterPro" id="IPR008979">
    <property type="entry name" value="Galactose-bd-like_sf"/>
</dbReference>
<sequence length="952" mass="106566">MTPKSYLKIIFTALVIGLIGSSCQKPQQVTWPEKTNETKPWTRWWWHGSAVNAGDLTANMEELEAAGFGGVEITPIYDVKGYEDQSLSFQSSEWMAMFEHTLKEGQRLGLGIDLANASGWPFGGPWIGAEHACKNVQFKSYSLKGGEKLNEKVQFIQPAAVRAVGHRVDISEVKFPISSNTNLQELALDQVQFEKPLPLQTLMAFNKNGEVLELTDKVDSDGTLNWEAPEGDWNLYAVFQGWHGKMVERAGTGGEGNVIDHFSEEAAKLFLADFDKNAKDIDLTGLRAFFNDSYEVDDARGDSNWTPLFFDEFKNRRGYDLKQYLPALFGNDTEENNKRVLCDYRETISDLLLDRFTKVWAGWAESHQAIIRNQAHGSPANILDLYEASHIPETEGTDPMRIKMATSAGHVSGKPLIACEAATWLDEHFLANLSAVKQNLDNYLANGVNHIVYHGTPYSPKAEEYPGWMFYAAVHFAPSNSWWNDLKEVNRYVTNCQSFMQNSTPNNDILLYFPIYDAWTERDRTILPHFGGHTEELTSQLSNHLIKSGYTFDYISDKQIGKLTCQNQSIFSGNVKYKTILIPATDYIPLETMQKLMALAEGGATIIFEKELPNDVSGLSDLAARQKEFQTLVKSLNFQTTGEVSSASHGSGKIVKSANVPELLNSENIYAESMADAGLWFNRVIRPEGTCYFISNWSGKTIDQWLTIQSSGKEAVLFDPMTEEMGKATVKKTSGIQSEVYLQLKPGETRILQWYSSAVEATDFPLWQTSNTSTDLKNEWEISFTKGVPSLPESYKTSELKSWTEESDELQKFSGTASYKTTFKKPAEDASTYVLNLGKVHESAVVILNGEKLGTLVGPDFQINIPGALLTENNELEIQVTNLMANSMIDLEKRGVQYKKFYNINFAAHERTNVGLDGTFTAMHWNPLESGLLGPVNLTALTKLSVELIKTK</sequence>
<reference evidence="1" key="1">
    <citation type="submission" date="2022-11" db="EMBL/GenBank/DDBJ databases">
        <title>Marilongibacter aestuarii gen. nov., sp. nov., isolated from tidal flat sediment.</title>
        <authorList>
            <person name="Jiayan W."/>
        </authorList>
    </citation>
    <scope>NUCLEOTIDE SEQUENCE</scope>
    <source>
        <strain evidence="1">Z1-6</strain>
    </source>
</reference>
<protein>
    <submittedName>
        <fullName evidence="1">Glycosyl hydrolase</fullName>
    </submittedName>
</protein>
<keyword evidence="2" id="KW-1185">Reference proteome</keyword>